<dbReference type="SUPFAM" id="SSF64167">
    <property type="entry name" value="SurE-like"/>
    <property type="match status" value="1"/>
</dbReference>
<dbReference type="RefSeq" id="WP_064121453.1">
    <property type="nucleotide sequence ID" value="NZ_CP015243.1"/>
</dbReference>
<dbReference type="InterPro" id="IPR030048">
    <property type="entry name" value="SurE"/>
</dbReference>
<evidence type="ECO:0000256" key="1">
    <source>
        <dbReference type="ARBA" id="ARBA00000815"/>
    </source>
</evidence>
<dbReference type="InterPro" id="IPR036523">
    <property type="entry name" value="SurE-like_sf"/>
</dbReference>
<dbReference type="EC" id="3.1.3.5" evidence="7"/>
<gene>
    <name evidence="7" type="primary">surE</name>
    <name evidence="9" type="ORF">A5892_02480</name>
</gene>
<dbReference type="EMBL" id="CP015243">
    <property type="protein sequence ID" value="ANF56471.1"/>
    <property type="molecule type" value="Genomic_DNA"/>
</dbReference>
<dbReference type="PANTHER" id="PTHR30457">
    <property type="entry name" value="5'-NUCLEOTIDASE SURE"/>
    <property type="match status" value="1"/>
</dbReference>
<dbReference type="Proteomes" id="UP000077875">
    <property type="component" value="Chromosome"/>
</dbReference>
<comment type="cofactor">
    <cofactor evidence="7">
        <name>a divalent metal cation</name>
        <dbReference type="ChEBI" id="CHEBI:60240"/>
    </cofactor>
    <text evidence="7">Binds 1 divalent metal cation per subunit.</text>
</comment>
<sequence>MSQPIVDRILLTNDDGIDAPGLETLTRVASALAREVWIVAPAFDQSGVATSISLHHPLRLAHFGERRYSVTGTPADCVTMAVRHLMRDAPPDLVLSGINRGANLGRETLYSGTVGAALTALLLGVPTIALSQAFTDRSAVRWATAERLAPDTIRRLHAIGWPREVALNVNFPDVAADQAGPITASRQGRGTLETIDVVERTDLRDQRYHWFNIKRRELDDDPQSEAYLLRHGRITVTPLQFERTAEQARTELAMRLG</sequence>
<feature type="binding site" evidence="7">
    <location>
        <position position="46"/>
    </location>
    <ligand>
        <name>a divalent metal cation</name>
        <dbReference type="ChEBI" id="CHEBI:60240"/>
    </ligand>
</feature>
<dbReference type="HAMAP" id="MF_00060">
    <property type="entry name" value="SurE"/>
    <property type="match status" value="1"/>
</dbReference>
<dbReference type="AlphaFoldDB" id="A0A172YB34"/>
<dbReference type="GO" id="GO:0004309">
    <property type="term" value="F:exopolyphosphatase activity"/>
    <property type="evidence" value="ECO:0007669"/>
    <property type="project" value="TreeGrafter"/>
</dbReference>
<keyword evidence="5 7" id="KW-0547">Nucleotide-binding</keyword>
<dbReference type="GO" id="GO:0008253">
    <property type="term" value="F:5'-nucleotidase activity"/>
    <property type="evidence" value="ECO:0007669"/>
    <property type="project" value="UniProtKB-UniRule"/>
</dbReference>
<keyword evidence="4 7" id="KW-0479">Metal-binding</keyword>
<keyword evidence="3 7" id="KW-0963">Cytoplasm</keyword>
<dbReference type="GO" id="GO:0000166">
    <property type="term" value="F:nucleotide binding"/>
    <property type="evidence" value="ECO:0007669"/>
    <property type="project" value="UniProtKB-KW"/>
</dbReference>
<evidence type="ECO:0000256" key="3">
    <source>
        <dbReference type="ARBA" id="ARBA00022490"/>
    </source>
</evidence>
<evidence type="ECO:0000259" key="8">
    <source>
        <dbReference type="Pfam" id="PF01975"/>
    </source>
</evidence>
<dbReference type="GO" id="GO:0008254">
    <property type="term" value="F:3'-nucleotidase activity"/>
    <property type="evidence" value="ECO:0007669"/>
    <property type="project" value="TreeGrafter"/>
</dbReference>
<dbReference type="PANTHER" id="PTHR30457:SF12">
    <property type="entry name" value="5'_3'-NUCLEOTIDASE SURE"/>
    <property type="match status" value="1"/>
</dbReference>
<feature type="domain" description="Survival protein SurE-like phosphatase/nucleotidase" evidence="8">
    <location>
        <begin position="9"/>
        <end position="191"/>
    </location>
</feature>
<reference evidence="9 10" key="1">
    <citation type="submission" date="2016-04" db="EMBL/GenBank/DDBJ databases">
        <title>Complete Genome Sequence of Halotalea alkalilenta IHB B 13600.</title>
        <authorList>
            <person name="Swarnkar M.K."/>
            <person name="Sharma A."/>
            <person name="Kaushal K."/>
            <person name="Soni R."/>
            <person name="Rana S."/>
            <person name="Singh A.K."/>
            <person name="Gulati A."/>
        </authorList>
    </citation>
    <scope>NUCLEOTIDE SEQUENCE [LARGE SCALE GENOMIC DNA]</scope>
    <source>
        <strain evidence="9 10">IHB B 13600</strain>
    </source>
</reference>
<keyword evidence="6 7" id="KW-0378">Hydrolase</keyword>
<comment type="similarity">
    <text evidence="2 7">Belongs to the SurE nucleotidase family.</text>
</comment>
<dbReference type="NCBIfam" id="NF001490">
    <property type="entry name" value="PRK00346.1-4"/>
    <property type="match status" value="1"/>
</dbReference>
<dbReference type="GO" id="GO:0005737">
    <property type="term" value="C:cytoplasm"/>
    <property type="evidence" value="ECO:0007669"/>
    <property type="project" value="UniProtKB-SubCell"/>
</dbReference>
<comment type="catalytic activity">
    <reaction evidence="1 7">
        <text>a ribonucleoside 5'-phosphate + H2O = a ribonucleoside + phosphate</text>
        <dbReference type="Rhea" id="RHEA:12484"/>
        <dbReference type="ChEBI" id="CHEBI:15377"/>
        <dbReference type="ChEBI" id="CHEBI:18254"/>
        <dbReference type="ChEBI" id="CHEBI:43474"/>
        <dbReference type="ChEBI" id="CHEBI:58043"/>
        <dbReference type="EC" id="3.1.3.5"/>
    </reaction>
</comment>
<name>A0A172YB34_9GAMM</name>
<dbReference type="Gene3D" id="3.40.1210.10">
    <property type="entry name" value="Survival protein SurE-like phosphatase/nucleotidase"/>
    <property type="match status" value="1"/>
</dbReference>
<evidence type="ECO:0000313" key="10">
    <source>
        <dbReference type="Proteomes" id="UP000077875"/>
    </source>
</evidence>
<feature type="binding site" evidence="7">
    <location>
        <position position="15"/>
    </location>
    <ligand>
        <name>a divalent metal cation</name>
        <dbReference type="ChEBI" id="CHEBI:60240"/>
    </ligand>
</feature>
<accession>A0A172YB34</accession>
<dbReference type="NCBIfam" id="TIGR00087">
    <property type="entry name" value="surE"/>
    <property type="match status" value="1"/>
</dbReference>
<keyword evidence="10" id="KW-1185">Reference proteome</keyword>
<evidence type="ECO:0000256" key="7">
    <source>
        <dbReference type="HAMAP-Rule" id="MF_00060"/>
    </source>
</evidence>
<feature type="binding site" evidence="7">
    <location>
        <position position="14"/>
    </location>
    <ligand>
        <name>a divalent metal cation</name>
        <dbReference type="ChEBI" id="CHEBI:60240"/>
    </ligand>
</feature>
<dbReference type="STRING" id="376489.A5892_02480"/>
<dbReference type="GO" id="GO:0046872">
    <property type="term" value="F:metal ion binding"/>
    <property type="evidence" value="ECO:0007669"/>
    <property type="project" value="UniProtKB-UniRule"/>
</dbReference>
<dbReference type="KEGG" id="haa:A5892_02480"/>
<evidence type="ECO:0000256" key="5">
    <source>
        <dbReference type="ARBA" id="ARBA00022741"/>
    </source>
</evidence>
<protein>
    <recommendedName>
        <fullName evidence="7">5'-nucleotidase SurE</fullName>
        <ecNumber evidence="7">3.1.3.5</ecNumber>
    </recommendedName>
    <alternativeName>
        <fullName evidence="7">Nucleoside 5'-monophosphate phosphohydrolase</fullName>
    </alternativeName>
</protein>
<evidence type="ECO:0000256" key="2">
    <source>
        <dbReference type="ARBA" id="ARBA00011062"/>
    </source>
</evidence>
<evidence type="ECO:0000256" key="4">
    <source>
        <dbReference type="ARBA" id="ARBA00022723"/>
    </source>
</evidence>
<comment type="subcellular location">
    <subcellularLocation>
        <location evidence="7">Cytoplasm</location>
    </subcellularLocation>
</comment>
<evidence type="ECO:0000313" key="9">
    <source>
        <dbReference type="EMBL" id="ANF56471.1"/>
    </source>
</evidence>
<dbReference type="InterPro" id="IPR002828">
    <property type="entry name" value="SurE-like_Pase/nucleotidase"/>
</dbReference>
<feature type="binding site" evidence="7">
    <location>
        <position position="99"/>
    </location>
    <ligand>
        <name>a divalent metal cation</name>
        <dbReference type="ChEBI" id="CHEBI:60240"/>
    </ligand>
</feature>
<comment type="function">
    <text evidence="7">Nucleotidase that shows phosphatase activity on nucleoside 5'-monophosphates.</text>
</comment>
<dbReference type="Pfam" id="PF01975">
    <property type="entry name" value="SurE"/>
    <property type="match status" value="1"/>
</dbReference>
<organism evidence="9 10">
    <name type="scientific">Halotalea alkalilenta</name>
    <dbReference type="NCBI Taxonomy" id="376489"/>
    <lineage>
        <taxon>Bacteria</taxon>
        <taxon>Pseudomonadati</taxon>
        <taxon>Pseudomonadota</taxon>
        <taxon>Gammaproteobacteria</taxon>
        <taxon>Oceanospirillales</taxon>
        <taxon>Halomonadaceae</taxon>
        <taxon>Halotalea</taxon>
    </lineage>
</organism>
<proteinExistence type="inferred from homology"/>
<evidence type="ECO:0000256" key="6">
    <source>
        <dbReference type="ARBA" id="ARBA00022801"/>
    </source>
</evidence>